<keyword evidence="4" id="KW-1185">Reference proteome</keyword>
<gene>
    <name evidence="3" type="ORF">PX52LOC_05096</name>
</gene>
<evidence type="ECO:0000313" key="3">
    <source>
        <dbReference type="EMBL" id="QEL18082.1"/>
    </source>
</evidence>
<dbReference type="KEGG" id="lrs:PX52LOC_05096"/>
<dbReference type="OrthoDB" id="292474at2"/>
<name>A0A5C1AK63_9BACT</name>
<feature type="region of interest" description="Disordered" evidence="1">
    <location>
        <begin position="38"/>
        <end position="87"/>
    </location>
</feature>
<keyword evidence="2" id="KW-0812">Transmembrane</keyword>
<dbReference type="Proteomes" id="UP000324974">
    <property type="component" value="Chromosome"/>
</dbReference>
<dbReference type="RefSeq" id="WP_149112619.1">
    <property type="nucleotide sequence ID" value="NZ_CP042425.1"/>
</dbReference>
<evidence type="ECO:0000313" key="4">
    <source>
        <dbReference type="Proteomes" id="UP000324974"/>
    </source>
</evidence>
<dbReference type="EMBL" id="CP042425">
    <property type="protein sequence ID" value="QEL18082.1"/>
    <property type="molecule type" value="Genomic_DNA"/>
</dbReference>
<evidence type="ECO:0000256" key="1">
    <source>
        <dbReference type="SAM" id="MobiDB-lite"/>
    </source>
</evidence>
<feature type="transmembrane region" description="Helical" evidence="2">
    <location>
        <begin position="96"/>
        <end position="119"/>
    </location>
</feature>
<evidence type="ECO:0000256" key="2">
    <source>
        <dbReference type="SAM" id="Phobius"/>
    </source>
</evidence>
<dbReference type="AlphaFoldDB" id="A0A5C1AK63"/>
<sequence length="123" mass="13225">MAIEVKCPTCGAVLPAPDEFAGQKIRCADCEAIVDVPAALDPPPLPVARPRPKREEPDERRDDEDEPLPTRKPKKEWDDDPDRPRGQVANVLTGTAVAWLLLLGLLSCAGLAIVGMALIPVKG</sequence>
<keyword evidence="2" id="KW-0472">Membrane</keyword>
<reference evidence="4" key="1">
    <citation type="submission" date="2019-08" db="EMBL/GenBank/DDBJ databases">
        <title>Limnoglobus roseus gen. nov., sp. nov., a novel freshwater planctomycete with a giant genome from the family Gemmataceae.</title>
        <authorList>
            <person name="Kulichevskaya I.S."/>
            <person name="Naumoff D.G."/>
            <person name="Miroshnikov K."/>
            <person name="Ivanova A."/>
            <person name="Philippov D.A."/>
            <person name="Hakobyan A."/>
            <person name="Rijpstra I.C."/>
            <person name="Sinninghe Damste J.S."/>
            <person name="Liesack W."/>
            <person name="Dedysh S.N."/>
        </authorList>
    </citation>
    <scope>NUCLEOTIDE SEQUENCE [LARGE SCALE GENOMIC DNA]</scope>
    <source>
        <strain evidence="4">PX52</strain>
    </source>
</reference>
<feature type="compositionally biased region" description="Pro residues" evidence="1">
    <location>
        <begin position="40"/>
        <end position="49"/>
    </location>
</feature>
<organism evidence="3 4">
    <name type="scientific">Limnoglobus roseus</name>
    <dbReference type="NCBI Taxonomy" id="2598579"/>
    <lineage>
        <taxon>Bacteria</taxon>
        <taxon>Pseudomonadati</taxon>
        <taxon>Planctomycetota</taxon>
        <taxon>Planctomycetia</taxon>
        <taxon>Gemmatales</taxon>
        <taxon>Gemmataceae</taxon>
        <taxon>Limnoglobus</taxon>
    </lineage>
</organism>
<protein>
    <submittedName>
        <fullName evidence="3">Uncharacterized protein</fullName>
    </submittedName>
</protein>
<dbReference type="Gene3D" id="2.20.28.160">
    <property type="match status" value="1"/>
</dbReference>
<proteinExistence type="predicted"/>
<accession>A0A5C1AK63</accession>
<keyword evidence="2" id="KW-1133">Transmembrane helix</keyword>